<evidence type="ECO:0008006" key="5">
    <source>
        <dbReference type="Google" id="ProtNLM"/>
    </source>
</evidence>
<dbReference type="EMBL" id="MFEL01000010">
    <property type="protein sequence ID" value="OGE81203.1"/>
    <property type="molecule type" value="Genomic_DNA"/>
</dbReference>
<keyword evidence="2" id="KW-1133">Transmembrane helix</keyword>
<evidence type="ECO:0000256" key="1">
    <source>
        <dbReference type="SAM" id="MobiDB-lite"/>
    </source>
</evidence>
<evidence type="ECO:0000313" key="4">
    <source>
        <dbReference type="Proteomes" id="UP000178892"/>
    </source>
</evidence>
<gene>
    <name evidence="3" type="ORF">A2720_01545</name>
</gene>
<protein>
    <recommendedName>
        <fullName evidence="5">DUF11 domain-containing protein</fullName>
    </recommendedName>
</protein>
<dbReference type="Proteomes" id="UP000178892">
    <property type="component" value="Unassembled WGS sequence"/>
</dbReference>
<proteinExistence type="predicted"/>
<evidence type="ECO:0000256" key="2">
    <source>
        <dbReference type="SAM" id="Phobius"/>
    </source>
</evidence>
<dbReference type="STRING" id="1817825.A2720_01545"/>
<keyword evidence="2" id="KW-0812">Transmembrane</keyword>
<accession>A0A1F5NUA9</accession>
<evidence type="ECO:0000313" key="3">
    <source>
        <dbReference type="EMBL" id="OGE81203.1"/>
    </source>
</evidence>
<feature type="region of interest" description="Disordered" evidence="1">
    <location>
        <begin position="151"/>
        <end position="174"/>
    </location>
</feature>
<reference evidence="3 4" key="1">
    <citation type="journal article" date="2016" name="Nat. Commun.">
        <title>Thousands of microbial genomes shed light on interconnected biogeochemical processes in an aquifer system.</title>
        <authorList>
            <person name="Anantharaman K."/>
            <person name="Brown C.T."/>
            <person name="Hug L.A."/>
            <person name="Sharon I."/>
            <person name="Castelle C.J."/>
            <person name="Probst A.J."/>
            <person name="Thomas B.C."/>
            <person name="Singh A."/>
            <person name="Wilkins M.J."/>
            <person name="Karaoz U."/>
            <person name="Brodie E.L."/>
            <person name="Williams K.H."/>
            <person name="Hubbard S.S."/>
            <person name="Banfield J.F."/>
        </authorList>
    </citation>
    <scope>NUCLEOTIDE SEQUENCE [LARGE SCALE GENOMIC DNA]</scope>
</reference>
<dbReference type="AlphaFoldDB" id="A0A1F5NUA9"/>
<feature type="transmembrane region" description="Helical" evidence="2">
    <location>
        <begin position="184"/>
        <end position="202"/>
    </location>
</feature>
<keyword evidence="2" id="KW-0472">Membrane</keyword>
<feature type="compositionally biased region" description="Low complexity" evidence="1">
    <location>
        <begin position="157"/>
        <end position="169"/>
    </location>
</feature>
<organism evidence="3 4">
    <name type="scientific">Candidatus Doudnabacteria bacterium RIFCSPHIGHO2_01_FULL_46_24</name>
    <dbReference type="NCBI Taxonomy" id="1817825"/>
    <lineage>
        <taxon>Bacteria</taxon>
        <taxon>Candidatus Doudnaibacteriota</taxon>
    </lineage>
</organism>
<name>A0A1F5NUA9_9BACT</name>
<comment type="caution">
    <text evidence="3">The sequence shown here is derived from an EMBL/GenBank/DDBJ whole genome shotgun (WGS) entry which is preliminary data.</text>
</comment>
<sequence>MPNNIAKTVAGLVVLLLILGGVYFLQRQKSKSLPQAMTSVSPSAALVQPGESVVYALTVENPGKEILAGYIVEASIMDLQELSTLVDAQGANYNSATGSLVWTPLDVPANGSIQKKITVRVKNDLPASSDLVMKLRFGNETSVAVARAQALTPTPSPSSAGGSPGETPGNVAGAYAPQSGPSGWLSFILALGITLSVSIYRFKRSII</sequence>